<protein>
    <submittedName>
        <fullName evidence="2">Uncharacterized protein</fullName>
    </submittedName>
</protein>
<reference evidence="2 3" key="1">
    <citation type="journal article" date="2018" name="Nat. Ecol. Evol.">
        <title>Pezizomycetes genomes reveal the molecular basis of ectomycorrhizal truffle lifestyle.</title>
        <authorList>
            <person name="Murat C."/>
            <person name="Payen T."/>
            <person name="Noel B."/>
            <person name="Kuo A."/>
            <person name="Morin E."/>
            <person name="Chen J."/>
            <person name="Kohler A."/>
            <person name="Krizsan K."/>
            <person name="Balestrini R."/>
            <person name="Da Silva C."/>
            <person name="Montanini B."/>
            <person name="Hainaut M."/>
            <person name="Levati E."/>
            <person name="Barry K.W."/>
            <person name="Belfiori B."/>
            <person name="Cichocki N."/>
            <person name="Clum A."/>
            <person name="Dockter R.B."/>
            <person name="Fauchery L."/>
            <person name="Guy J."/>
            <person name="Iotti M."/>
            <person name="Le Tacon F."/>
            <person name="Lindquist E.A."/>
            <person name="Lipzen A."/>
            <person name="Malagnac F."/>
            <person name="Mello A."/>
            <person name="Molinier V."/>
            <person name="Miyauchi S."/>
            <person name="Poulain J."/>
            <person name="Riccioni C."/>
            <person name="Rubini A."/>
            <person name="Sitrit Y."/>
            <person name="Splivallo R."/>
            <person name="Traeger S."/>
            <person name="Wang M."/>
            <person name="Zifcakova L."/>
            <person name="Wipf D."/>
            <person name="Zambonelli A."/>
            <person name="Paolocci F."/>
            <person name="Nowrousian M."/>
            <person name="Ottonello S."/>
            <person name="Baldrian P."/>
            <person name="Spatafora J.W."/>
            <person name="Henrissat B."/>
            <person name="Nagy L.G."/>
            <person name="Aury J.M."/>
            <person name="Wincker P."/>
            <person name="Grigoriev I.V."/>
            <person name="Bonfante P."/>
            <person name="Martin F.M."/>
        </authorList>
    </citation>
    <scope>NUCLEOTIDE SEQUENCE [LARGE SCALE GENOMIC DNA]</scope>
    <source>
        <strain evidence="2 3">RN42</strain>
    </source>
</reference>
<organism evidence="2 3">
    <name type="scientific">Ascobolus immersus RN42</name>
    <dbReference type="NCBI Taxonomy" id="1160509"/>
    <lineage>
        <taxon>Eukaryota</taxon>
        <taxon>Fungi</taxon>
        <taxon>Dikarya</taxon>
        <taxon>Ascomycota</taxon>
        <taxon>Pezizomycotina</taxon>
        <taxon>Pezizomycetes</taxon>
        <taxon>Pezizales</taxon>
        <taxon>Ascobolaceae</taxon>
        <taxon>Ascobolus</taxon>
    </lineage>
</organism>
<gene>
    <name evidence="2" type="ORF">BJ508DRAFT_326780</name>
</gene>
<evidence type="ECO:0000313" key="3">
    <source>
        <dbReference type="Proteomes" id="UP000275078"/>
    </source>
</evidence>
<keyword evidence="1" id="KW-0812">Transmembrane</keyword>
<accession>A0A3N4I9R4</accession>
<sequence>MPAIVEQQSPPDPPRPPSEIALGTFDVIWIAPKQNDIVPVDEPQRVIFLPYSNITGSPEGDLYTSRFYMKWGLSIRYSISFTTKDRVESKIGGIFQKFINDSGTTLQVDDAGIWSWEWEPVDYLFPPEVPYNCYLSFEVKEENVQFARTWDFISPDFTFENDQYPEELRNGEGSITMTEAPAVTVFSNTSNENDLNGMGRTAVKADRSSPSVGMVGGAVGGALGGALLLVIIFGILYFKRRQGQDIKAAGLGIDDFRMEAKGDEVTGKRSTKGSVVELDGKPFSELDSTAFIEKGDGDEVR</sequence>
<dbReference type="Proteomes" id="UP000275078">
    <property type="component" value="Unassembled WGS sequence"/>
</dbReference>
<dbReference type="EMBL" id="ML119683">
    <property type="protein sequence ID" value="RPA80931.1"/>
    <property type="molecule type" value="Genomic_DNA"/>
</dbReference>
<feature type="transmembrane region" description="Helical" evidence="1">
    <location>
        <begin position="214"/>
        <end position="238"/>
    </location>
</feature>
<evidence type="ECO:0000256" key="1">
    <source>
        <dbReference type="SAM" id="Phobius"/>
    </source>
</evidence>
<evidence type="ECO:0000313" key="2">
    <source>
        <dbReference type="EMBL" id="RPA80931.1"/>
    </source>
</evidence>
<dbReference type="AlphaFoldDB" id="A0A3N4I9R4"/>
<keyword evidence="1" id="KW-1133">Transmembrane helix</keyword>
<name>A0A3N4I9R4_ASCIM</name>
<proteinExistence type="predicted"/>
<keyword evidence="1" id="KW-0472">Membrane</keyword>
<keyword evidence="3" id="KW-1185">Reference proteome</keyword>